<comment type="caution">
    <text evidence="1">The sequence shown here is derived from an EMBL/GenBank/DDBJ whole genome shotgun (WGS) entry which is preliminary data.</text>
</comment>
<protein>
    <submittedName>
        <fullName evidence="1">Uncharacterized protein</fullName>
    </submittedName>
</protein>
<evidence type="ECO:0000313" key="1">
    <source>
        <dbReference type="EMBL" id="OGK38912.1"/>
    </source>
</evidence>
<organism evidence="1 2">
    <name type="scientific">Candidatus Roizmanbacteria bacterium RIFCSPHIGHO2_12_FULL_44_10</name>
    <dbReference type="NCBI Taxonomy" id="1802054"/>
    <lineage>
        <taxon>Bacteria</taxon>
        <taxon>Candidatus Roizmaniibacteriota</taxon>
    </lineage>
</organism>
<dbReference type="AlphaFoldDB" id="A0A1F7I6K7"/>
<gene>
    <name evidence="1" type="ORF">A3F34_02055</name>
</gene>
<accession>A0A1F7I6K7</accession>
<name>A0A1F7I6K7_9BACT</name>
<reference evidence="1 2" key="1">
    <citation type="journal article" date="2016" name="Nat. Commun.">
        <title>Thousands of microbial genomes shed light on interconnected biogeochemical processes in an aquifer system.</title>
        <authorList>
            <person name="Anantharaman K."/>
            <person name="Brown C.T."/>
            <person name="Hug L.A."/>
            <person name="Sharon I."/>
            <person name="Castelle C.J."/>
            <person name="Probst A.J."/>
            <person name="Thomas B.C."/>
            <person name="Singh A."/>
            <person name="Wilkins M.J."/>
            <person name="Karaoz U."/>
            <person name="Brodie E.L."/>
            <person name="Williams K.H."/>
            <person name="Hubbard S.S."/>
            <person name="Banfield J.F."/>
        </authorList>
    </citation>
    <scope>NUCLEOTIDE SEQUENCE [LARGE SCALE GENOMIC DNA]</scope>
</reference>
<dbReference type="EMBL" id="MGAE01000038">
    <property type="protein sequence ID" value="OGK38912.1"/>
    <property type="molecule type" value="Genomic_DNA"/>
</dbReference>
<proteinExistence type="predicted"/>
<evidence type="ECO:0000313" key="2">
    <source>
        <dbReference type="Proteomes" id="UP000179024"/>
    </source>
</evidence>
<sequence length="64" mass="7528">MNNLRLWKAFESNLRQVILIRGNHCRYPVKGIGMHIIVEMDSMLCVCDMIKFILSNKAFKFNLL</sequence>
<dbReference type="Proteomes" id="UP000179024">
    <property type="component" value="Unassembled WGS sequence"/>
</dbReference>